<reference evidence="1" key="1">
    <citation type="submission" date="2020-05" db="EMBL/GenBank/DDBJ databases">
        <authorList>
            <person name="Chiriac C."/>
            <person name="Salcher M."/>
            <person name="Ghai R."/>
            <person name="Kavagutti S V."/>
        </authorList>
    </citation>
    <scope>NUCLEOTIDE SEQUENCE</scope>
</reference>
<dbReference type="InterPro" id="IPR036691">
    <property type="entry name" value="Endo/exonu/phosph_ase_sf"/>
</dbReference>
<organism evidence="1">
    <name type="scientific">freshwater metagenome</name>
    <dbReference type="NCBI Taxonomy" id="449393"/>
    <lineage>
        <taxon>unclassified sequences</taxon>
        <taxon>metagenomes</taxon>
        <taxon>ecological metagenomes</taxon>
    </lineage>
</organism>
<dbReference type="SUPFAM" id="SSF56219">
    <property type="entry name" value="DNase I-like"/>
    <property type="match status" value="1"/>
</dbReference>
<name>A0A6J7GSJ4_9ZZZZ</name>
<gene>
    <name evidence="1" type="ORF">UFOPK3564_01263</name>
</gene>
<evidence type="ECO:0000313" key="1">
    <source>
        <dbReference type="EMBL" id="CAB4911311.1"/>
    </source>
</evidence>
<proteinExistence type="predicted"/>
<accession>A0A6J7GSJ4</accession>
<dbReference type="AlphaFoldDB" id="A0A6J7GSJ4"/>
<dbReference type="Gene3D" id="3.60.10.10">
    <property type="entry name" value="Endonuclease/exonuclease/phosphatase"/>
    <property type="match status" value="1"/>
</dbReference>
<protein>
    <submittedName>
        <fullName evidence="1">Unannotated protein</fullName>
    </submittedName>
</protein>
<sequence length="257" mass="26670">MRSMHSPAAGRTSHRLPVVLSLLAALVLGAFAAAPASAGAATFTPLIHINACDRAAKCAGGNATGNLTAILRGRKPELLTLNEVCSATVNQVAKRTGYKKVFAQAGRAMCPGGRGKYGNAIMAAPQRDLVKTVEAKYSMQQAGAEKRVLLCADSTGAAVCTTHLDHRGKAVAQAGELRTALAAQLARNANLFFGADLNLAPPAARQHALPAGMRRIGDGRVMHIFYAAAFGQLGGVLLKNTLTWTDHAGLALRAPTA</sequence>
<dbReference type="EMBL" id="CAFBMK010000058">
    <property type="protein sequence ID" value="CAB4911311.1"/>
    <property type="molecule type" value="Genomic_DNA"/>
</dbReference>